<feature type="transmembrane region" description="Helical" evidence="6">
    <location>
        <begin position="364"/>
        <end position="383"/>
    </location>
</feature>
<sequence>MYTQQTLPEAGVQPSFGARLLREWQLIRRDGWMFSMVTWLPLLLCAVMWGIFSAGIARDLPIGVVDLDNSTLSRQLIRTYDASPVMSVASSYTQVNEGSRALKGGDVYAVLVIPPNLEKQTKLGESPTVTVWYNSQYILVGKLINSAVLQAQGTLNAQVETLKNMAMGSPVPVQALGKALSLRSQITPLYNSNSHYGQFLVAAAIPAIWQIAIVITMVMALSAESRSSTIQAWAGGQPLSALVAKLLPYLFLFALQGQIFFWFLYGVLDWPMHGHWGIILLAQVLMVLACQGVACLFYLLPLDATKAMSFAAGFTAPAFAFVGVTFPVTDMPAFAQWWRAMLPVSHYLDIQLHQVNHGQSWAEAMPQLAVLLVFMGLFIVAWLRLKTLAAVNRQPVVSEGKTVSEGGER</sequence>
<keyword evidence="2" id="KW-1003">Cell membrane</keyword>
<evidence type="ECO:0000256" key="4">
    <source>
        <dbReference type="ARBA" id="ARBA00022989"/>
    </source>
</evidence>
<comment type="caution">
    <text evidence="8">The sequence shown here is derived from an EMBL/GenBank/DDBJ whole genome shotgun (WGS) entry which is preliminary data.</text>
</comment>
<proteinExistence type="predicted"/>
<dbReference type="GO" id="GO:0140359">
    <property type="term" value="F:ABC-type transporter activity"/>
    <property type="evidence" value="ECO:0007669"/>
    <property type="project" value="InterPro"/>
</dbReference>
<accession>A0A0J1JN25</accession>
<dbReference type="PATRIC" id="fig|1195763.3.peg.3997"/>
<comment type="subcellular location">
    <subcellularLocation>
        <location evidence="1">Cell membrane</location>
        <topology evidence="1">Multi-pass membrane protein</topology>
    </subcellularLocation>
</comment>
<feature type="transmembrane region" description="Helical" evidence="6">
    <location>
        <begin position="242"/>
        <end position="264"/>
    </location>
</feature>
<feature type="domain" description="ABC-2 type transporter transmembrane" evidence="7">
    <location>
        <begin position="32"/>
        <end position="383"/>
    </location>
</feature>
<evidence type="ECO:0000313" key="8">
    <source>
        <dbReference type="EMBL" id="KLV03622.1"/>
    </source>
</evidence>
<feature type="transmembrane region" description="Helical" evidence="6">
    <location>
        <begin position="276"/>
        <end position="300"/>
    </location>
</feature>
<dbReference type="PANTHER" id="PTHR30294">
    <property type="entry name" value="MEMBRANE COMPONENT OF ABC TRANSPORTER YHHJ-RELATED"/>
    <property type="match status" value="1"/>
</dbReference>
<dbReference type="Proteomes" id="UP000036097">
    <property type="component" value="Unassembled WGS sequence"/>
</dbReference>
<dbReference type="AlphaFoldDB" id="A0A0J1JN25"/>
<dbReference type="RefSeq" id="WP_047880422.1">
    <property type="nucleotide sequence ID" value="NZ_LDOT01000030.1"/>
</dbReference>
<keyword evidence="5 6" id="KW-0472">Membrane</keyword>
<evidence type="ECO:0000256" key="1">
    <source>
        <dbReference type="ARBA" id="ARBA00004651"/>
    </source>
</evidence>
<dbReference type="PANTHER" id="PTHR30294:SF47">
    <property type="entry name" value="INNER MEMBRANE TRANSPORT PERMEASE YHHJ"/>
    <property type="match status" value="1"/>
</dbReference>
<dbReference type="Gene3D" id="3.40.1710.10">
    <property type="entry name" value="abc type-2 transporter like domain"/>
    <property type="match status" value="1"/>
</dbReference>
<keyword evidence="3 6" id="KW-0812">Transmembrane</keyword>
<evidence type="ECO:0000256" key="5">
    <source>
        <dbReference type="ARBA" id="ARBA00023136"/>
    </source>
</evidence>
<dbReference type="EMBL" id="LDOT01000030">
    <property type="protein sequence ID" value="KLV03622.1"/>
    <property type="molecule type" value="Genomic_DNA"/>
</dbReference>
<organism evidence="8 9">
    <name type="scientific">Photobacterium aquae</name>
    <dbReference type="NCBI Taxonomy" id="1195763"/>
    <lineage>
        <taxon>Bacteria</taxon>
        <taxon>Pseudomonadati</taxon>
        <taxon>Pseudomonadota</taxon>
        <taxon>Gammaproteobacteria</taxon>
        <taxon>Vibrionales</taxon>
        <taxon>Vibrionaceae</taxon>
        <taxon>Photobacterium</taxon>
    </lineage>
</organism>
<dbReference type="GO" id="GO:0005886">
    <property type="term" value="C:plasma membrane"/>
    <property type="evidence" value="ECO:0007669"/>
    <property type="project" value="UniProtKB-SubCell"/>
</dbReference>
<evidence type="ECO:0000256" key="6">
    <source>
        <dbReference type="SAM" id="Phobius"/>
    </source>
</evidence>
<dbReference type="InterPro" id="IPR051449">
    <property type="entry name" value="ABC-2_transporter_component"/>
</dbReference>
<dbReference type="STRING" id="1195763.ABT56_18695"/>
<keyword evidence="4 6" id="KW-1133">Transmembrane helix</keyword>
<dbReference type="Pfam" id="PF12698">
    <property type="entry name" value="ABC2_membrane_3"/>
    <property type="match status" value="1"/>
</dbReference>
<feature type="transmembrane region" description="Helical" evidence="6">
    <location>
        <begin position="307"/>
        <end position="328"/>
    </location>
</feature>
<name>A0A0J1JN25_9GAMM</name>
<reference evidence="8 9" key="1">
    <citation type="submission" date="2015-05" db="EMBL/GenBank/DDBJ databases">
        <title>Photobacterium galathea sp. nov.</title>
        <authorList>
            <person name="Machado H."/>
            <person name="Gram L."/>
        </authorList>
    </citation>
    <scope>NUCLEOTIDE SEQUENCE [LARGE SCALE GENOMIC DNA]</scope>
    <source>
        <strain evidence="8 9">CGMCC 1.12159</strain>
    </source>
</reference>
<feature type="transmembrane region" description="Helical" evidence="6">
    <location>
        <begin position="199"/>
        <end position="221"/>
    </location>
</feature>
<evidence type="ECO:0000256" key="3">
    <source>
        <dbReference type="ARBA" id="ARBA00022692"/>
    </source>
</evidence>
<evidence type="ECO:0000259" key="7">
    <source>
        <dbReference type="Pfam" id="PF12698"/>
    </source>
</evidence>
<keyword evidence="9" id="KW-1185">Reference proteome</keyword>
<gene>
    <name evidence="8" type="ORF">ABT56_18695</name>
</gene>
<dbReference type="InterPro" id="IPR013525">
    <property type="entry name" value="ABC2_TM"/>
</dbReference>
<dbReference type="OrthoDB" id="9803577at2"/>
<feature type="transmembrane region" description="Helical" evidence="6">
    <location>
        <begin position="32"/>
        <end position="52"/>
    </location>
</feature>
<protein>
    <submittedName>
        <fullName evidence="8">Multidrug ABC transporter permease</fullName>
    </submittedName>
</protein>
<evidence type="ECO:0000256" key="2">
    <source>
        <dbReference type="ARBA" id="ARBA00022475"/>
    </source>
</evidence>
<evidence type="ECO:0000313" key="9">
    <source>
        <dbReference type="Proteomes" id="UP000036097"/>
    </source>
</evidence>